<dbReference type="InterPro" id="IPR000210">
    <property type="entry name" value="BTB/POZ_dom"/>
</dbReference>
<comment type="caution">
    <text evidence="3">The sequence shown here is derived from an EMBL/GenBank/DDBJ whole genome shotgun (WGS) entry which is preliminary data.</text>
</comment>
<reference evidence="3" key="1">
    <citation type="submission" date="2021-06" db="EMBL/GenBank/DDBJ databases">
        <authorList>
            <person name="Kallberg Y."/>
            <person name="Tangrot J."/>
            <person name="Rosling A."/>
        </authorList>
    </citation>
    <scope>NUCLEOTIDE SEQUENCE</scope>
    <source>
        <strain evidence="3">BR232B</strain>
    </source>
</reference>
<dbReference type="SUPFAM" id="SSF54695">
    <property type="entry name" value="POZ domain"/>
    <property type="match status" value="1"/>
</dbReference>
<feature type="compositionally biased region" description="Polar residues" evidence="1">
    <location>
        <begin position="71"/>
        <end position="92"/>
    </location>
</feature>
<dbReference type="Pfam" id="PF00651">
    <property type="entry name" value="BTB"/>
    <property type="match status" value="1"/>
</dbReference>
<evidence type="ECO:0000313" key="3">
    <source>
        <dbReference type="EMBL" id="CAG8456636.1"/>
    </source>
</evidence>
<dbReference type="OrthoDB" id="6359816at2759"/>
<sequence>MSVTDMVKLYERLLEDIGSLFRDRLFADVDIILPDEEHIRAHKCILAVRSPLFKEYFEPKDPGKATDDEVTNVSRSEVTNEATNEVPSSNTAIDSPSVISVDSISLDSIEDVVDMENISTSANNDSEQCNVQTVRLTTLLNLTSDYAYITPQSLSKAFKPIIHYFYKGTLMWNTIIVSPSNFCAFVYLTYFLKLTALTDLATNKIKSILSPSNIVPFLNHFCSFRKTSKWPWYDALAQTCFEYLHSQDGLSEKNFQVFKMETMSLETVEYCLRSEIGLNGNLPVKRHRIAGQATAEAKVVKFLGKWISTQRDDIEFGDMFDWIDLSYCGPRALIEEVKPMGLFSPQKIYDAMEAILTDQISEDEQHVAVRGIRNENRRLSSGLEFFGMYSKRQI</sequence>
<keyword evidence="4" id="KW-1185">Reference proteome</keyword>
<protein>
    <submittedName>
        <fullName evidence="3">1472_t:CDS:1</fullName>
    </submittedName>
</protein>
<feature type="domain" description="BTB" evidence="2">
    <location>
        <begin position="27"/>
        <end position="58"/>
    </location>
</feature>
<organism evidence="3 4">
    <name type="scientific">Paraglomus brasilianum</name>
    <dbReference type="NCBI Taxonomy" id="144538"/>
    <lineage>
        <taxon>Eukaryota</taxon>
        <taxon>Fungi</taxon>
        <taxon>Fungi incertae sedis</taxon>
        <taxon>Mucoromycota</taxon>
        <taxon>Glomeromycotina</taxon>
        <taxon>Glomeromycetes</taxon>
        <taxon>Paraglomerales</taxon>
        <taxon>Paraglomeraceae</taxon>
        <taxon>Paraglomus</taxon>
    </lineage>
</organism>
<gene>
    <name evidence="3" type="ORF">PBRASI_LOCUS353</name>
</gene>
<evidence type="ECO:0000256" key="1">
    <source>
        <dbReference type="SAM" id="MobiDB-lite"/>
    </source>
</evidence>
<dbReference type="AlphaFoldDB" id="A0A9N8VQT2"/>
<feature type="region of interest" description="Disordered" evidence="1">
    <location>
        <begin position="59"/>
        <end position="94"/>
    </location>
</feature>
<dbReference type="PROSITE" id="PS50097">
    <property type="entry name" value="BTB"/>
    <property type="match status" value="1"/>
</dbReference>
<proteinExistence type="predicted"/>
<dbReference type="InterPro" id="IPR011333">
    <property type="entry name" value="SKP1/BTB/POZ_sf"/>
</dbReference>
<evidence type="ECO:0000313" key="4">
    <source>
        <dbReference type="Proteomes" id="UP000789739"/>
    </source>
</evidence>
<accession>A0A9N8VQT2</accession>
<name>A0A9N8VQT2_9GLOM</name>
<dbReference type="EMBL" id="CAJVPI010000016">
    <property type="protein sequence ID" value="CAG8456636.1"/>
    <property type="molecule type" value="Genomic_DNA"/>
</dbReference>
<dbReference type="Gene3D" id="3.30.710.10">
    <property type="entry name" value="Potassium Channel Kv1.1, Chain A"/>
    <property type="match status" value="1"/>
</dbReference>
<evidence type="ECO:0000259" key="2">
    <source>
        <dbReference type="PROSITE" id="PS50097"/>
    </source>
</evidence>
<dbReference type="Proteomes" id="UP000789739">
    <property type="component" value="Unassembled WGS sequence"/>
</dbReference>